<feature type="region of interest" description="Disordered" evidence="1">
    <location>
        <begin position="1894"/>
        <end position="1935"/>
    </location>
</feature>
<feature type="region of interest" description="Disordered" evidence="1">
    <location>
        <begin position="1032"/>
        <end position="1084"/>
    </location>
</feature>
<feature type="region of interest" description="Disordered" evidence="1">
    <location>
        <begin position="830"/>
        <end position="959"/>
    </location>
</feature>
<dbReference type="VEuPathDB" id="ToxoDB:TGDOM2_271740"/>
<feature type="compositionally biased region" description="Low complexity" evidence="1">
    <location>
        <begin position="360"/>
        <end position="378"/>
    </location>
</feature>
<sequence length="1992" mass="216160">MAAPPPGAVSACPVSSNRKEGSESAETGPRDEVCRPRTLHAQIVGDAPEAAPCDENKENPPHSFSPASSSVSAAPAPRAQLPQLASSAGADCRDDTLDGAAAAPAAAAPAAACAPASSGAPTPRGSKNGMSRELLKLLSGSGNSFDELCFAFNPRSRHASAGASNPSGSVSTRGRRRDDSTLETLSPQTEKEGRPSSASSPAQASGGRASVRKEKKSAASVSPTDSKTNSETNCSPRTREGPEASEGQAAASGCVCVDEETAKAIATALAAEMETCRELSSLLKNGKGGDQGAVPEEILLALAGQKARRPLRSCAAPKPAQATWKRDAKAKSRGSTSACGKSDSSASPRAASCRDSSAVSLDLSLKSGRSSRSLKAGSTRTDPQEPAENREKEQVNETEERHSDVNDEKRLDNKEEKSTHKREQKQASKREKQEDKSEVKTETDSRRVLEEADEATQAAIAALLAEEIGASREAAKLLAGEGEVQAYGRLAASLAGGLGCRRRATRQLAALASASAEAPNGKGWHDDVRREKRSKKAALKKSCDGGREIGEEEEEEKSSPVLARSAEGEPSDEEKDAWPDRGTERGEGEEERQKRKKGKSRGVRRQKKAEASETREAEEQQRKVAATTAKGEAESSEDEALCLERGRNGKRKSDLVNAELAEKKRKKTEREEEVQIKEEKGTTKLASKETNQAKTRRKAQTGEGGGDSGEERETGESREVTKRERTSEAAEASREVGDVDRAEVQATPLPKRDGNRDGSRDGSRDDELSPPKKARTKTKSPEEESTTAEEEQFVKEEVENGMSLFSPRKTKTNAEKCLFSADDADTLEAQERGGAATVSGARHRYSATDGEKKEDEANGDLDAREATREREPRVDSTRAEEAIRTGEEHKDQEVEIRRVRTHSDDEGAAENRTDRRRASLPTACDAEGGGRREKKDRSSEEEAGNLERSDGQGGAKEVRAPCEGRPLKIRKRVIKANATVNFTLCGICGGFGDVLCCDFCPRVFHPVCLFKYHPLRVFVPVELREAAHATLSSSSSSPCSSSSSSSSSSSRRTQAADWGSLPPPPPPLPGYRSHSRALEDDQGRGRAEASGSAFACATPEEDAKSLWMCPDCYGVPYSASRPTEHPAWRVKCVDWRRLAEEESHLFLSFPSLDAVQPYFGDEDAWRSFRDRKGEKLLKRSAQIAKTVTGATKAGREKQTRPAETVFLRLGDFPLTPARHLLYAMGKKTALQAVGFLKNLLLRVASSSKEEEQMNFLEFGAEVAYLLTNLLGYLGASKHLVDPIVDAASCILLLWSKRRRKLGKEAIMTDEALIFSTLEACWAQLVLHRYSTTSGLRASPSSTPSASLAGSSPKTTLSCSLGEQKLYYREWKEEVERSIAASRLEFLYFDFRAGQLLYYDLSTCPNCDRSGGVSGRYAVCSLCNFLLPPEWACVDFGRLFEQLVWGSLMQRAGITPCEAKKGRSCWGGSSPVEQILLEMKSSLRPWRRRLDLGTEDWKNQVYMVTHALFVVSGWGRYRLDLRERFWLPDTRFLRLALHEAMLVGDVELTGEILHSLHLFLVSDSPRRSSSPSAASGNGDGAAGRPSPPRLLTEEEEEELQAEQFAIDLAIQHGIIYLLYRQSKSHRGCWTAKQDSFYKTFHTSFCAAIGLIRPHRGSAAKSASSSSFAAATSASAPTVDRTHSKWQHLFCSSWPAASVSLAATNAVDFLGASRAAMLGPAVSKARRAADDAPPVFPLSCGAPHSLRPRSRDDVAIRIATVKVFVRRPLRRMCSSLWRRVCASSIAASRNSKKHVKLFGEKGLLGPDVFGKTEEISVGVYSFQGLCCVSLDDLSTLLLCESAFLEHRVLAFIRTALVLPVIDAQQAHANRHVLPEFRRFFTAFENRNCLNGGAEISSSLSSEATPPLCSGSGETRREDGGLSQENLGRVADGRGGTRAATGTKKLFSLLDLKELLTLQAMLGIAEALVLPIEENVGALLRAVENQVFKPVEVHK</sequence>
<feature type="compositionally biased region" description="Basic and acidic residues" evidence="1">
    <location>
        <begin position="668"/>
        <end position="682"/>
    </location>
</feature>
<feature type="compositionally biased region" description="Low complexity" evidence="1">
    <location>
        <begin position="99"/>
        <end position="121"/>
    </location>
</feature>
<feature type="compositionally biased region" description="Basic and acidic residues" evidence="1">
    <location>
        <begin position="424"/>
        <end position="450"/>
    </location>
</feature>
<feature type="compositionally biased region" description="Polar residues" evidence="1">
    <location>
        <begin position="219"/>
        <end position="236"/>
    </location>
</feature>
<dbReference type="PANTHER" id="PTHR13491:SF0">
    <property type="entry name" value="ZINC FINGER CCHC DOMAIN-CONTAINING PROTEIN 10"/>
    <property type="match status" value="1"/>
</dbReference>
<dbReference type="Gene3D" id="3.30.40.10">
    <property type="entry name" value="Zinc/RING finger domain, C3HC4 (zinc finger)"/>
    <property type="match status" value="1"/>
</dbReference>
<feature type="compositionally biased region" description="Basic and acidic residues" evidence="1">
    <location>
        <begin position="642"/>
        <end position="654"/>
    </location>
</feature>
<feature type="region of interest" description="Disordered" evidence="1">
    <location>
        <begin position="1"/>
        <end position="133"/>
    </location>
</feature>
<evidence type="ECO:0000313" key="3">
    <source>
        <dbReference type="Proteomes" id="UP000028837"/>
    </source>
</evidence>
<feature type="compositionally biased region" description="Basic and acidic residues" evidence="1">
    <location>
        <begin position="709"/>
        <end position="743"/>
    </location>
</feature>
<dbReference type="SUPFAM" id="SSF57903">
    <property type="entry name" value="FYVE/PHD zinc finger"/>
    <property type="match status" value="1"/>
</dbReference>
<feature type="compositionally biased region" description="Polar residues" evidence="1">
    <location>
        <begin position="162"/>
        <end position="172"/>
    </location>
</feature>
<feature type="compositionally biased region" description="Polar residues" evidence="1">
    <location>
        <begin position="684"/>
        <end position="693"/>
    </location>
</feature>
<dbReference type="InterPro" id="IPR011011">
    <property type="entry name" value="Znf_FYVE_PHD"/>
</dbReference>
<feature type="region of interest" description="Disordered" evidence="1">
    <location>
        <begin position="511"/>
        <end position="814"/>
    </location>
</feature>
<feature type="compositionally biased region" description="Basic and acidic residues" evidence="1">
    <location>
        <begin position="849"/>
        <end position="917"/>
    </location>
</feature>
<feature type="region of interest" description="Disordered" evidence="1">
    <location>
        <begin position="306"/>
        <end position="452"/>
    </location>
</feature>
<feature type="compositionally biased region" description="Basic and acidic residues" evidence="1">
    <location>
        <begin position="387"/>
        <end position="418"/>
    </location>
</feature>
<feature type="compositionally biased region" description="Basic and acidic residues" evidence="1">
    <location>
        <begin position="608"/>
        <end position="622"/>
    </location>
</feature>
<dbReference type="Proteomes" id="UP000028837">
    <property type="component" value="Unassembled WGS sequence"/>
</dbReference>
<feature type="compositionally biased region" description="Low complexity" evidence="1">
    <location>
        <begin position="195"/>
        <end position="209"/>
    </location>
</feature>
<feature type="compositionally biased region" description="Low complexity" evidence="1">
    <location>
        <begin position="1032"/>
        <end position="1050"/>
    </location>
</feature>
<feature type="compositionally biased region" description="Basic and acidic residues" evidence="1">
    <location>
        <begin position="576"/>
        <end position="586"/>
    </location>
</feature>
<feature type="compositionally biased region" description="Low complexity" evidence="1">
    <location>
        <begin position="1566"/>
        <end position="1575"/>
    </location>
</feature>
<organism evidence="2 3">
    <name type="scientific">Toxoplasma gondii GAB2-2007-GAL-DOM2</name>
    <dbReference type="NCBI Taxonomy" id="1130820"/>
    <lineage>
        <taxon>Eukaryota</taxon>
        <taxon>Sar</taxon>
        <taxon>Alveolata</taxon>
        <taxon>Apicomplexa</taxon>
        <taxon>Conoidasida</taxon>
        <taxon>Coccidia</taxon>
        <taxon>Eucoccidiorida</taxon>
        <taxon>Eimeriorina</taxon>
        <taxon>Sarcocystidae</taxon>
        <taxon>Toxoplasma</taxon>
    </lineage>
</organism>
<evidence type="ECO:0000313" key="2">
    <source>
        <dbReference type="EMBL" id="KFG43397.1"/>
    </source>
</evidence>
<dbReference type="InterPro" id="IPR013083">
    <property type="entry name" value="Znf_RING/FYVE/PHD"/>
</dbReference>
<protein>
    <submittedName>
        <fullName evidence="2">Uncharacterized protein</fullName>
    </submittedName>
</protein>
<reference evidence="2 3" key="1">
    <citation type="submission" date="2014-02" db="EMBL/GenBank/DDBJ databases">
        <authorList>
            <person name="Sibley D."/>
            <person name="Venepally P."/>
            <person name="Karamycheva S."/>
            <person name="Hadjithomas M."/>
            <person name="Khan A."/>
            <person name="Brunk B."/>
            <person name="Roos D."/>
            <person name="Caler E."/>
            <person name="Lorenzi H."/>
        </authorList>
    </citation>
    <scope>NUCLEOTIDE SEQUENCE [LARGE SCALE GENOMIC DNA]</scope>
    <source>
        <strain evidence="2 3">GAB2-2007-GAL-DOM2</strain>
    </source>
</reference>
<comment type="caution">
    <text evidence="2">The sequence shown here is derived from an EMBL/GenBank/DDBJ whole genome shotgun (WGS) entry which is preliminary data.</text>
</comment>
<feature type="compositionally biased region" description="Low complexity" evidence="1">
    <location>
        <begin position="61"/>
        <end position="85"/>
    </location>
</feature>
<dbReference type="EMBL" id="AHZU02000522">
    <property type="protein sequence ID" value="KFG43397.1"/>
    <property type="molecule type" value="Genomic_DNA"/>
</dbReference>
<feature type="compositionally biased region" description="Basic and acidic residues" evidence="1">
    <location>
        <begin position="928"/>
        <end position="959"/>
    </location>
</feature>
<dbReference type="OrthoDB" id="332123at2759"/>
<feature type="compositionally biased region" description="Basic and acidic residues" evidence="1">
    <location>
        <begin position="17"/>
        <end position="35"/>
    </location>
</feature>
<feature type="region of interest" description="Disordered" evidence="1">
    <location>
        <begin position="1563"/>
        <end position="1593"/>
    </location>
</feature>
<evidence type="ECO:0000256" key="1">
    <source>
        <dbReference type="SAM" id="MobiDB-lite"/>
    </source>
</evidence>
<feature type="region of interest" description="Disordered" evidence="1">
    <location>
        <begin position="157"/>
        <end position="252"/>
    </location>
</feature>
<name>A0A086KG79_TOXGO</name>
<feature type="compositionally biased region" description="Polar residues" evidence="1">
    <location>
        <begin position="333"/>
        <end position="347"/>
    </location>
</feature>
<proteinExistence type="predicted"/>
<dbReference type="PANTHER" id="PTHR13491">
    <property type="entry name" value="ZCCHC10 PROTEIN"/>
    <property type="match status" value="1"/>
</dbReference>
<dbReference type="InterPro" id="IPR039715">
    <property type="entry name" value="ZCCHC10"/>
</dbReference>
<gene>
    <name evidence="2" type="ORF">TGDOM2_271740</name>
</gene>
<feature type="compositionally biased region" description="Basic residues" evidence="1">
    <location>
        <begin position="594"/>
        <end position="607"/>
    </location>
</feature>
<feature type="compositionally biased region" description="Basic and acidic residues" evidence="1">
    <location>
        <begin position="750"/>
        <end position="770"/>
    </location>
</feature>
<accession>A0A086KG79</accession>